<sequence length="196" mass="23652">MNKFSIFKQKIVLLMRSFRISEEFCTLSTGKKFVSEEQKNCFRLDISFNCSHKAISIDGLEISFGCCWSLFLYYHKQDYERVLYALSHQLKSVTAFFNDRFMAMQSKTKRSEKKKAYSRSFLIIKQQNLKNNLIFVFFYYFTPRLRHGDKLTLKRTLAEIIFEINFKIRRDFLFAKNDRLRFFCQSPVNLEWPPFH</sequence>
<gene>
    <name evidence="1" type="ORF">BpHYR1_001494</name>
</gene>
<dbReference type="EMBL" id="REGN01006524">
    <property type="protein sequence ID" value="RNA09191.1"/>
    <property type="molecule type" value="Genomic_DNA"/>
</dbReference>
<dbReference type="AlphaFoldDB" id="A0A3M7QDU8"/>
<keyword evidence="2" id="KW-1185">Reference proteome</keyword>
<organism evidence="1 2">
    <name type="scientific">Brachionus plicatilis</name>
    <name type="common">Marine rotifer</name>
    <name type="synonym">Brachionus muelleri</name>
    <dbReference type="NCBI Taxonomy" id="10195"/>
    <lineage>
        <taxon>Eukaryota</taxon>
        <taxon>Metazoa</taxon>
        <taxon>Spiralia</taxon>
        <taxon>Gnathifera</taxon>
        <taxon>Rotifera</taxon>
        <taxon>Eurotatoria</taxon>
        <taxon>Monogononta</taxon>
        <taxon>Pseudotrocha</taxon>
        <taxon>Ploima</taxon>
        <taxon>Brachionidae</taxon>
        <taxon>Brachionus</taxon>
    </lineage>
</organism>
<name>A0A3M7QDU8_BRAPC</name>
<comment type="caution">
    <text evidence="1">The sequence shown here is derived from an EMBL/GenBank/DDBJ whole genome shotgun (WGS) entry which is preliminary data.</text>
</comment>
<evidence type="ECO:0000313" key="2">
    <source>
        <dbReference type="Proteomes" id="UP000276133"/>
    </source>
</evidence>
<proteinExistence type="predicted"/>
<accession>A0A3M7QDU8</accession>
<reference evidence="1 2" key="1">
    <citation type="journal article" date="2018" name="Sci. Rep.">
        <title>Genomic signatures of local adaptation to the degree of environmental predictability in rotifers.</title>
        <authorList>
            <person name="Franch-Gras L."/>
            <person name="Hahn C."/>
            <person name="Garcia-Roger E.M."/>
            <person name="Carmona M.J."/>
            <person name="Serra M."/>
            <person name="Gomez A."/>
        </authorList>
    </citation>
    <scope>NUCLEOTIDE SEQUENCE [LARGE SCALE GENOMIC DNA]</scope>
    <source>
        <strain evidence="1">HYR1</strain>
    </source>
</reference>
<evidence type="ECO:0000313" key="1">
    <source>
        <dbReference type="EMBL" id="RNA09191.1"/>
    </source>
</evidence>
<dbReference type="Proteomes" id="UP000276133">
    <property type="component" value="Unassembled WGS sequence"/>
</dbReference>
<protein>
    <submittedName>
        <fullName evidence="1">Uncharacterized protein</fullName>
    </submittedName>
</protein>